<dbReference type="PRINTS" id="PR01437">
    <property type="entry name" value="NUOXDRDTASE4"/>
</dbReference>
<dbReference type="EMBL" id="OR034753">
    <property type="protein sequence ID" value="WNH42393.1"/>
    <property type="molecule type" value="Genomic_DNA"/>
</dbReference>
<keyword evidence="6 17" id="KW-0813">Transport</keyword>
<dbReference type="GO" id="GO:0008137">
    <property type="term" value="F:NADH dehydrogenase (ubiquinone) activity"/>
    <property type="evidence" value="ECO:0007669"/>
    <property type="project" value="UniProtKB-UniRule"/>
</dbReference>
<comment type="subcellular location">
    <subcellularLocation>
        <location evidence="2 17">Mitochondrion membrane</location>
        <topology evidence="2 17">Multi-pass membrane protein</topology>
    </subcellularLocation>
</comment>
<evidence type="ECO:0000256" key="12">
    <source>
        <dbReference type="ARBA" id="ARBA00023027"/>
    </source>
</evidence>
<feature type="transmembrane region" description="Helical" evidence="17">
    <location>
        <begin position="373"/>
        <end position="399"/>
    </location>
</feature>
<evidence type="ECO:0000256" key="6">
    <source>
        <dbReference type="ARBA" id="ARBA00022448"/>
    </source>
</evidence>
<keyword evidence="11 17" id="KW-1133">Transmembrane helix</keyword>
<feature type="transmembrane region" description="Helical" evidence="17">
    <location>
        <begin position="112"/>
        <end position="132"/>
    </location>
</feature>
<keyword evidence="7 17" id="KW-0679">Respiratory chain</keyword>
<feature type="transmembrane region" description="Helical" evidence="17">
    <location>
        <begin position="139"/>
        <end position="161"/>
    </location>
</feature>
<dbReference type="GO" id="GO:0015990">
    <property type="term" value="P:electron transport coupled proton transport"/>
    <property type="evidence" value="ECO:0007669"/>
    <property type="project" value="TreeGrafter"/>
</dbReference>
<keyword evidence="15 17" id="KW-0472">Membrane</keyword>
<feature type="transmembrane region" description="Helical" evidence="17">
    <location>
        <begin position="247"/>
        <end position="265"/>
    </location>
</feature>
<keyword evidence="12 17" id="KW-0520">NAD</keyword>
<evidence type="ECO:0000256" key="5">
    <source>
        <dbReference type="ARBA" id="ARBA00021006"/>
    </source>
</evidence>
<dbReference type="PANTHER" id="PTHR43507:SF20">
    <property type="entry name" value="NADH-UBIQUINONE OXIDOREDUCTASE CHAIN 4"/>
    <property type="match status" value="1"/>
</dbReference>
<evidence type="ECO:0000256" key="7">
    <source>
        <dbReference type="ARBA" id="ARBA00022660"/>
    </source>
</evidence>
<comment type="function">
    <text evidence="1">Core subunit of the mitochondrial membrane respiratory chain NADH dehydrogenase (Complex I) that is believed to belong to the minimal assembly required for catalysis. Complex I functions in the transfer of electrons from NADH to the respiratory chain. The immediate electron acceptor for the enzyme is believed to be ubiquinone.</text>
</comment>
<evidence type="ECO:0000256" key="2">
    <source>
        <dbReference type="ARBA" id="ARBA00004225"/>
    </source>
</evidence>
<organism evidence="20">
    <name type="scientific">Neoperla schuelei</name>
    <dbReference type="NCBI Taxonomy" id="3047067"/>
    <lineage>
        <taxon>Eukaryota</taxon>
        <taxon>Metazoa</taxon>
        <taxon>Ecdysozoa</taxon>
        <taxon>Arthropoda</taxon>
        <taxon>Hexapoda</taxon>
        <taxon>Insecta</taxon>
        <taxon>Pterygota</taxon>
        <taxon>Neoptera</taxon>
        <taxon>Polyneoptera</taxon>
        <taxon>Plecoptera</taxon>
        <taxon>Perloidea</taxon>
        <taxon>Perlidae</taxon>
        <taxon>Neoperla</taxon>
    </lineage>
</organism>
<feature type="transmembrane region" description="Helical" evidence="17">
    <location>
        <begin position="85"/>
        <end position="106"/>
    </location>
</feature>
<keyword evidence="10 17" id="KW-0249">Electron transport</keyword>
<evidence type="ECO:0000259" key="18">
    <source>
        <dbReference type="Pfam" id="PF00361"/>
    </source>
</evidence>
<feature type="transmembrane region" description="Helical" evidence="17">
    <location>
        <begin position="7"/>
        <end position="38"/>
    </location>
</feature>
<evidence type="ECO:0000313" key="20">
    <source>
        <dbReference type="EMBL" id="WNH42393.1"/>
    </source>
</evidence>
<dbReference type="GO" id="GO:0031966">
    <property type="term" value="C:mitochondrial membrane"/>
    <property type="evidence" value="ECO:0007669"/>
    <property type="project" value="UniProtKB-SubCell"/>
</dbReference>
<evidence type="ECO:0000256" key="11">
    <source>
        <dbReference type="ARBA" id="ARBA00022989"/>
    </source>
</evidence>
<evidence type="ECO:0000256" key="10">
    <source>
        <dbReference type="ARBA" id="ARBA00022982"/>
    </source>
</evidence>
<evidence type="ECO:0000256" key="17">
    <source>
        <dbReference type="RuleBase" id="RU003297"/>
    </source>
</evidence>
<proteinExistence type="inferred from homology"/>
<feature type="transmembrane region" description="Helical" evidence="17">
    <location>
        <begin position="181"/>
        <end position="204"/>
    </location>
</feature>
<feature type="transmembrane region" description="Helical" evidence="17">
    <location>
        <begin position="301"/>
        <end position="322"/>
    </location>
</feature>
<evidence type="ECO:0000256" key="9">
    <source>
        <dbReference type="ARBA" id="ARBA00022967"/>
    </source>
</evidence>
<comment type="function">
    <text evidence="17">Core subunit of the mitochondrial membrane respiratory chain NADH dehydrogenase (Complex I) which catalyzes electron transfer from NADH through the respiratory chain, using ubiquinone as an electron acceptor. Essential for the catalytic activity and assembly of complex I.</text>
</comment>
<keyword evidence="8 17" id="KW-0812">Transmembrane</keyword>
<dbReference type="GO" id="GO:0042773">
    <property type="term" value="P:ATP synthesis coupled electron transport"/>
    <property type="evidence" value="ECO:0007669"/>
    <property type="project" value="InterPro"/>
</dbReference>
<feature type="transmembrane region" description="Helical" evidence="17">
    <location>
        <begin position="50"/>
        <end position="73"/>
    </location>
</feature>
<dbReference type="InterPro" id="IPR001750">
    <property type="entry name" value="ND/Mrp_TM"/>
</dbReference>
<dbReference type="InterPro" id="IPR003918">
    <property type="entry name" value="NADH_UbQ_OxRdtase"/>
</dbReference>
<dbReference type="EC" id="7.1.1.2" evidence="4 17"/>
<keyword evidence="14 17" id="KW-0496">Mitochondrion</keyword>
<geneLocation type="mitochondrion" evidence="20"/>
<sequence length="446" mass="49949">MLKMIMSLVFMIPVCLVGGGWWMVQSLLFLMAFVFMLLNMSSSFFVNLGYFMGCDILSYGLVLLSFWICILMLTASESVYRLGNFSSFFLLLVVVLLGLLFCTFSSTSLFLFYLFFEGSLIPTLFLILGWGYQPERLQAGVYLLFYTLLASLPLLVGVFYLGDFQNSLLIFFCFKSSFGHVLMYLALILAFLVKMPMFLVHLWLPKAHVEAPVSGSMILAGVLLKLGGYGLLRIFRVLIVPGLEFNFIWVGVSLIGGVVVSLMCLRQTDLKALIAYSSVAHMGIVLGGLMTLSYWGFCGAFTLMIAHGLCSSGLFCLANISYERSGSRSLVINRGLMNFMPSMTLWWFLLSSSNMAAPPSLNLLSEISLINSIVSWSWVTMIMLGLLSFFSAAYTLYLYSFSQHGAIYSGIYSCSVGYSREYLLLFLHWLPLNLLILKSEPCMVWL</sequence>
<feature type="transmembrane region" description="Helical" evidence="17">
    <location>
        <begin position="216"/>
        <end position="235"/>
    </location>
</feature>
<evidence type="ECO:0000256" key="8">
    <source>
        <dbReference type="ARBA" id="ARBA00022692"/>
    </source>
</evidence>
<comment type="similarity">
    <text evidence="3 17">Belongs to the complex I subunit 4 family.</text>
</comment>
<evidence type="ECO:0000256" key="15">
    <source>
        <dbReference type="ARBA" id="ARBA00023136"/>
    </source>
</evidence>
<feature type="domain" description="NADH:ubiquinone oxidoreductase chain 4 N-terminal" evidence="19">
    <location>
        <begin position="1"/>
        <end position="103"/>
    </location>
</feature>
<dbReference type="Pfam" id="PF01059">
    <property type="entry name" value="Oxidored_q5_N"/>
    <property type="match status" value="1"/>
</dbReference>
<feature type="transmembrane region" description="Helical" evidence="17">
    <location>
        <begin position="272"/>
        <end position="295"/>
    </location>
</feature>
<dbReference type="PANTHER" id="PTHR43507">
    <property type="entry name" value="NADH-UBIQUINONE OXIDOREDUCTASE CHAIN 4"/>
    <property type="match status" value="1"/>
</dbReference>
<evidence type="ECO:0000256" key="16">
    <source>
        <dbReference type="ARBA" id="ARBA00049551"/>
    </source>
</evidence>
<dbReference type="GO" id="GO:0003954">
    <property type="term" value="F:NADH dehydrogenase activity"/>
    <property type="evidence" value="ECO:0007669"/>
    <property type="project" value="TreeGrafter"/>
</dbReference>
<evidence type="ECO:0000259" key="19">
    <source>
        <dbReference type="Pfam" id="PF01059"/>
    </source>
</evidence>
<dbReference type="Pfam" id="PF00361">
    <property type="entry name" value="Proton_antipo_M"/>
    <property type="match status" value="1"/>
</dbReference>
<keyword evidence="13 17" id="KW-0830">Ubiquinone</keyword>
<evidence type="ECO:0000256" key="1">
    <source>
        <dbReference type="ARBA" id="ARBA00003257"/>
    </source>
</evidence>
<gene>
    <name evidence="20" type="primary">ND4</name>
</gene>
<evidence type="ECO:0000256" key="14">
    <source>
        <dbReference type="ARBA" id="ARBA00023128"/>
    </source>
</evidence>
<feature type="transmembrane region" description="Helical" evidence="17">
    <location>
        <begin position="343"/>
        <end position="361"/>
    </location>
</feature>
<dbReference type="AlphaFoldDB" id="A0AA95Z915"/>
<protein>
    <recommendedName>
        <fullName evidence="5 17">NADH-ubiquinone oxidoreductase chain 4</fullName>
        <ecNumber evidence="4 17">7.1.1.2</ecNumber>
    </recommendedName>
</protein>
<reference evidence="20" key="1">
    <citation type="journal article" date="2023" name="Zootaxa">
        <title>Revision of the African Neoperla Needham, 1905 (Plecoptera: Perlidae: Perlinae) based on morphological and molecular data.</title>
        <authorList>
            <person name="Zwick P."/>
            <person name="Zwick A."/>
        </authorList>
    </citation>
    <scope>NUCLEOTIDE SEQUENCE</scope>
</reference>
<evidence type="ECO:0000256" key="13">
    <source>
        <dbReference type="ARBA" id="ARBA00023075"/>
    </source>
</evidence>
<dbReference type="InterPro" id="IPR000260">
    <property type="entry name" value="NADH4_N"/>
</dbReference>
<comment type="catalytic activity">
    <reaction evidence="16 17">
        <text>a ubiquinone + NADH + 5 H(+)(in) = a ubiquinol + NAD(+) + 4 H(+)(out)</text>
        <dbReference type="Rhea" id="RHEA:29091"/>
        <dbReference type="Rhea" id="RHEA-COMP:9565"/>
        <dbReference type="Rhea" id="RHEA-COMP:9566"/>
        <dbReference type="ChEBI" id="CHEBI:15378"/>
        <dbReference type="ChEBI" id="CHEBI:16389"/>
        <dbReference type="ChEBI" id="CHEBI:17976"/>
        <dbReference type="ChEBI" id="CHEBI:57540"/>
        <dbReference type="ChEBI" id="CHEBI:57945"/>
        <dbReference type="EC" id="7.1.1.2"/>
    </reaction>
</comment>
<evidence type="ECO:0000256" key="3">
    <source>
        <dbReference type="ARBA" id="ARBA00009025"/>
    </source>
</evidence>
<keyword evidence="9" id="KW-1278">Translocase</keyword>
<dbReference type="GO" id="GO:0048039">
    <property type="term" value="F:ubiquinone binding"/>
    <property type="evidence" value="ECO:0007669"/>
    <property type="project" value="TreeGrafter"/>
</dbReference>
<feature type="domain" description="NADH:quinone oxidoreductase/Mrp antiporter transmembrane" evidence="18">
    <location>
        <begin position="106"/>
        <end position="389"/>
    </location>
</feature>
<evidence type="ECO:0000256" key="4">
    <source>
        <dbReference type="ARBA" id="ARBA00012944"/>
    </source>
</evidence>
<name>A0AA95Z915_9NEOP</name>
<accession>A0AA95Z915</accession>